<dbReference type="Pfam" id="PF02405">
    <property type="entry name" value="MlaE"/>
    <property type="match status" value="1"/>
</dbReference>
<evidence type="ECO:0000256" key="7">
    <source>
        <dbReference type="SAM" id="Phobius"/>
    </source>
</evidence>
<evidence type="ECO:0000256" key="5">
    <source>
        <dbReference type="ARBA" id="ARBA00022989"/>
    </source>
</evidence>
<dbReference type="PANTHER" id="PTHR30188">
    <property type="entry name" value="ABC TRANSPORTER PERMEASE PROTEIN-RELATED"/>
    <property type="match status" value="1"/>
</dbReference>
<keyword evidence="3" id="KW-0813">Transport</keyword>
<organism evidence="8">
    <name type="scientific">marine sediment metagenome</name>
    <dbReference type="NCBI Taxonomy" id="412755"/>
    <lineage>
        <taxon>unclassified sequences</taxon>
        <taxon>metagenomes</taxon>
        <taxon>ecological metagenomes</taxon>
    </lineage>
</organism>
<feature type="transmembrane region" description="Helical" evidence="7">
    <location>
        <begin position="20"/>
        <end position="46"/>
    </location>
</feature>
<accession>A0A0F9L250</accession>
<dbReference type="EMBL" id="LAZR01007040">
    <property type="protein sequence ID" value="KKM87878.1"/>
    <property type="molecule type" value="Genomic_DNA"/>
</dbReference>
<comment type="caution">
    <text evidence="8">The sequence shown here is derived from an EMBL/GenBank/DDBJ whole genome shotgun (WGS) entry which is preliminary data.</text>
</comment>
<evidence type="ECO:0000256" key="3">
    <source>
        <dbReference type="ARBA" id="ARBA00022448"/>
    </source>
</evidence>
<name>A0A0F9L250_9ZZZZ</name>
<dbReference type="InterPro" id="IPR030802">
    <property type="entry name" value="Permease_MalE"/>
</dbReference>
<dbReference type="InterPro" id="IPR003453">
    <property type="entry name" value="ABC_MlaE_roteobac"/>
</dbReference>
<feature type="transmembrane region" description="Helical" evidence="7">
    <location>
        <begin position="67"/>
        <end position="93"/>
    </location>
</feature>
<feature type="transmembrane region" description="Helical" evidence="7">
    <location>
        <begin position="252"/>
        <end position="270"/>
    </location>
</feature>
<comment type="similarity">
    <text evidence="2">Belongs to the MlaE permease family.</text>
</comment>
<comment type="subcellular location">
    <subcellularLocation>
        <location evidence="1">Membrane</location>
        <topology evidence="1">Multi-pass membrane protein</topology>
    </subcellularLocation>
</comment>
<keyword evidence="6 7" id="KW-0472">Membrane</keyword>
<evidence type="ECO:0000313" key="8">
    <source>
        <dbReference type="EMBL" id="KKM87878.1"/>
    </source>
</evidence>
<sequence length="274" mass="30036">MPTWSFKLLNPKMFPTAKNLLLYFNSFLQQVGEVGLLFFATLKNLFKKPWEKRIFIQQLEEIGVRSLPVVSLTAAFGGLVFGLQTYIGFHRYIGPGSETYGGPIISLGLSKELIPILVGLMVSGRVGSAIAAEIGTMKITEQIDALHSLGADPIRYLVVPRTLASLIMLPCLTIYGDIIGMAAGFFYNTYIMGVNRVLYIRNTLLYMELWDIMSGLIKASVFGVIIALIGCWQGLRTEGGAEGVGRATTRTVVIASILILIVNFFLSMALPSDL</sequence>
<evidence type="ECO:0000256" key="6">
    <source>
        <dbReference type="ARBA" id="ARBA00023136"/>
    </source>
</evidence>
<evidence type="ECO:0000256" key="1">
    <source>
        <dbReference type="ARBA" id="ARBA00004141"/>
    </source>
</evidence>
<reference evidence="8" key="1">
    <citation type="journal article" date="2015" name="Nature">
        <title>Complex archaea that bridge the gap between prokaryotes and eukaryotes.</title>
        <authorList>
            <person name="Spang A."/>
            <person name="Saw J.H."/>
            <person name="Jorgensen S.L."/>
            <person name="Zaremba-Niedzwiedzka K."/>
            <person name="Martijn J."/>
            <person name="Lind A.E."/>
            <person name="van Eijk R."/>
            <person name="Schleper C."/>
            <person name="Guy L."/>
            <person name="Ettema T.J."/>
        </authorList>
    </citation>
    <scope>NUCLEOTIDE SEQUENCE</scope>
</reference>
<evidence type="ECO:0000256" key="2">
    <source>
        <dbReference type="ARBA" id="ARBA00007556"/>
    </source>
</evidence>
<dbReference type="PANTHER" id="PTHR30188:SF4">
    <property type="entry name" value="PROTEIN TRIGALACTOSYLDIACYLGLYCEROL 1, CHLOROPLASTIC"/>
    <property type="match status" value="1"/>
</dbReference>
<dbReference type="NCBIfam" id="TIGR00056">
    <property type="entry name" value="MlaE family lipid ABC transporter permease subunit"/>
    <property type="match status" value="1"/>
</dbReference>
<dbReference type="AlphaFoldDB" id="A0A0F9L250"/>
<dbReference type="GO" id="GO:0005548">
    <property type="term" value="F:phospholipid transporter activity"/>
    <property type="evidence" value="ECO:0007669"/>
    <property type="project" value="TreeGrafter"/>
</dbReference>
<keyword evidence="4 7" id="KW-0812">Transmembrane</keyword>
<feature type="transmembrane region" description="Helical" evidence="7">
    <location>
        <begin position="163"/>
        <end position="187"/>
    </location>
</feature>
<proteinExistence type="inferred from homology"/>
<keyword evidence="5 7" id="KW-1133">Transmembrane helix</keyword>
<protein>
    <recommendedName>
        <fullName evidence="9">ABC transporter permease</fullName>
    </recommendedName>
</protein>
<gene>
    <name evidence="8" type="ORF">LCGC14_1264470</name>
</gene>
<evidence type="ECO:0000256" key="4">
    <source>
        <dbReference type="ARBA" id="ARBA00022692"/>
    </source>
</evidence>
<dbReference type="GO" id="GO:0043190">
    <property type="term" value="C:ATP-binding cassette (ABC) transporter complex"/>
    <property type="evidence" value="ECO:0007669"/>
    <property type="project" value="InterPro"/>
</dbReference>
<feature type="transmembrane region" description="Helical" evidence="7">
    <location>
        <begin position="212"/>
        <end position="232"/>
    </location>
</feature>
<evidence type="ECO:0008006" key="9">
    <source>
        <dbReference type="Google" id="ProtNLM"/>
    </source>
</evidence>